<proteinExistence type="predicted"/>
<dbReference type="Proteomes" id="UP001398556">
    <property type="component" value="Unassembled WGS sequence"/>
</dbReference>
<protein>
    <recommendedName>
        <fullName evidence="3">Lipoprotein</fullName>
    </recommendedName>
</protein>
<reference evidence="1 2" key="1">
    <citation type="submission" date="2024-04" db="EMBL/GenBank/DDBJ databases">
        <title>Flavobacterium sp. DGU99 16S ribosomal RNA gene Genome sequencing and assembly.</title>
        <authorList>
            <person name="Park S."/>
        </authorList>
    </citation>
    <scope>NUCLEOTIDE SEQUENCE [LARGE SCALE GENOMIC DNA]</scope>
    <source>
        <strain evidence="1 2">DGU99</strain>
    </source>
</reference>
<name>A0ABU9HN74_9FLAO</name>
<gene>
    <name evidence="1" type="ORF">AAEO59_11000</name>
</gene>
<accession>A0ABU9HN74</accession>
<comment type="caution">
    <text evidence="1">The sequence shown here is derived from an EMBL/GenBank/DDBJ whole genome shotgun (WGS) entry which is preliminary data.</text>
</comment>
<evidence type="ECO:0000313" key="1">
    <source>
        <dbReference type="EMBL" id="MEL1241577.1"/>
    </source>
</evidence>
<sequence>MRISGLFCLLLACICLESCKNDQSEKNAKAAKEKEEIVVSSTCYKAMYENDTIDLKVNTLKSGKVSGDLVMKMFANPKKIGEIYGEYHGDTLLVSYTFIDEGNEKVTYKNPMAFLKKDSLLVLGNGKMETSMGATYFVKGEPIDFENVKYKFSTVDCVAK</sequence>
<evidence type="ECO:0000313" key="2">
    <source>
        <dbReference type="Proteomes" id="UP001398556"/>
    </source>
</evidence>
<keyword evidence="2" id="KW-1185">Reference proteome</keyword>
<dbReference type="EMBL" id="JBBYHU010000022">
    <property type="protein sequence ID" value="MEL1241577.1"/>
    <property type="molecule type" value="Genomic_DNA"/>
</dbReference>
<organism evidence="1 2">
    <name type="scientific">Flavobacterium flavipallidum</name>
    <dbReference type="NCBI Taxonomy" id="3139140"/>
    <lineage>
        <taxon>Bacteria</taxon>
        <taxon>Pseudomonadati</taxon>
        <taxon>Bacteroidota</taxon>
        <taxon>Flavobacteriia</taxon>
        <taxon>Flavobacteriales</taxon>
        <taxon>Flavobacteriaceae</taxon>
        <taxon>Flavobacterium</taxon>
    </lineage>
</organism>
<dbReference type="RefSeq" id="WP_341700791.1">
    <property type="nucleotide sequence ID" value="NZ_JBBYHU010000022.1"/>
</dbReference>
<evidence type="ECO:0008006" key="3">
    <source>
        <dbReference type="Google" id="ProtNLM"/>
    </source>
</evidence>